<organism evidence="1 2">
    <name type="scientific">Mycobacterium simiae</name>
    <name type="common">Mycobacterium habana</name>
    <dbReference type="NCBI Taxonomy" id="1784"/>
    <lineage>
        <taxon>Bacteria</taxon>
        <taxon>Bacillati</taxon>
        <taxon>Actinomycetota</taxon>
        <taxon>Actinomycetes</taxon>
        <taxon>Mycobacteriales</taxon>
        <taxon>Mycobacteriaceae</taxon>
        <taxon>Mycobacterium</taxon>
        <taxon>Mycobacterium simiae complex</taxon>
    </lineage>
</organism>
<dbReference type="SUPFAM" id="SSF56801">
    <property type="entry name" value="Acetyl-CoA synthetase-like"/>
    <property type="match status" value="1"/>
</dbReference>
<sequence length="72" mass="7693">VLKSGAAYLPIDPNHPDTRIAFMMSDAAPVAALTTIELAARLDGYDLPVIDVDDPVIDTSYPAHPLPHPCPE</sequence>
<dbReference type="AlphaFoldDB" id="A0A5B1AHT3"/>
<dbReference type="RefSeq" id="WP_149656746.1">
    <property type="nucleotide sequence ID" value="NZ_VTZN01000689.1"/>
</dbReference>
<evidence type="ECO:0000313" key="2">
    <source>
        <dbReference type="Proteomes" id="UP000324701"/>
    </source>
</evidence>
<evidence type="ECO:0000313" key="1">
    <source>
        <dbReference type="EMBL" id="KAA1234629.1"/>
    </source>
</evidence>
<protein>
    <recommendedName>
        <fullName evidence="3">AMP-binding protein</fullName>
    </recommendedName>
</protein>
<gene>
    <name evidence="1" type="ORF">F0Q45_27365</name>
</gene>
<keyword evidence="2" id="KW-1185">Reference proteome</keyword>
<reference evidence="1 2" key="1">
    <citation type="submission" date="2019-09" db="EMBL/GenBank/DDBJ databases">
        <title>Report of infection by Mycobacterium simiae a patient suffering from pulmonary tuberculosis.</title>
        <authorList>
            <person name="Mohanty P.S."/>
            <person name="Bansal A.K."/>
            <person name="Singh H."/>
            <person name="Sharma S."/>
            <person name="Patil S.A."/>
            <person name="Upadhaya P."/>
            <person name="Singh P.K."/>
            <person name="Kumar D."/>
            <person name="Kumar S."/>
            <person name="Singh R.K."/>
            <person name="Chaudhary B."/>
        </authorList>
    </citation>
    <scope>NUCLEOTIDE SEQUENCE [LARGE SCALE GENOMIC DNA]</scope>
    <source>
        <strain evidence="1 2">JAL-560-SIM</strain>
    </source>
</reference>
<dbReference type="Proteomes" id="UP000324701">
    <property type="component" value="Unassembled WGS sequence"/>
</dbReference>
<feature type="non-terminal residue" evidence="1">
    <location>
        <position position="72"/>
    </location>
</feature>
<evidence type="ECO:0008006" key="3">
    <source>
        <dbReference type="Google" id="ProtNLM"/>
    </source>
</evidence>
<comment type="caution">
    <text evidence="1">The sequence shown here is derived from an EMBL/GenBank/DDBJ whole genome shotgun (WGS) entry which is preliminary data.</text>
</comment>
<proteinExistence type="predicted"/>
<accession>A0A5B1AHT3</accession>
<dbReference type="Gene3D" id="3.40.50.980">
    <property type="match status" value="1"/>
</dbReference>
<feature type="non-terminal residue" evidence="1">
    <location>
        <position position="1"/>
    </location>
</feature>
<dbReference type="OrthoDB" id="4630267at2"/>
<dbReference type="EMBL" id="VTZN01000689">
    <property type="protein sequence ID" value="KAA1234629.1"/>
    <property type="molecule type" value="Genomic_DNA"/>
</dbReference>
<name>A0A5B1AHT3_MYCSI</name>